<feature type="compositionally biased region" description="Acidic residues" evidence="1">
    <location>
        <begin position="16"/>
        <end position="26"/>
    </location>
</feature>
<evidence type="ECO:0000256" key="1">
    <source>
        <dbReference type="SAM" id="MobiDB-lite"/>
    </source>
</evidence>
<name>A0A6U5ZA47_GUITH</name>
<reference evidence="3" key="1">
    <citation type="submission" date="2021-01" db="EMBL/GenBank/DDBJ databases">
        <authorList>
            <person name="Corre E."/>
            <person name="Pelletier E."/>
            <person name="Niang G."/>
            <person name="Scheremetjew M."/>
            <person name="Finn R."/>
            <person name="Kale V."/>
            <person name="Holt S."/>
            <person name="Cochrane G."/>
            <person name="Meng A."/>
            <person name="Brown T."/>
            <person name="Cohen L."/>
        </authorList>
    </citation>
    <scope>NUCLEOTIDE SEQUENCE</scope>
    <source>
        <strain evidence="3">CCMP 2712</strain>
    </source>
</reference>
<evidence type="ECO:0000313" key="3">
    <source>
        <dbReference type="EMBL" id="CAE2295191.1"/>
    </source>
</evidence>
<organism evidence="3">
    <name type="scientific">Guillardia theta</name>
    <name type="common">Cryptophyte</name>
    <name type="synonym">Cryptomonas phi</name>
    <dbReference type="NCBI Taxonomy" id="55529"/>
    <lineage>
        <taxon>Eukaryota</taxon>
        <taxon>Cryptophyceae</taxon>
        <taxon>Pyrenomonadales</taxon>
        <taxon>Geminigeraceae</taxon>
        <taxon>Guillardia</taxon>
    </lineage>
</organism>
<dbReference type="EMBL" id="HBKN01016606">
    <property type="protein sequence ID" value="CAE2295191.1"/>
    <property type="molecule type" value="Transcribed_RNA"/>
</dbReference>
<feature type="region of interest" description="Disordered" evidence="1">
    <location>
        <begin position="1"/>
        <end position="88"/>
    </location>
</feature>
<feature type="region of interest" description="Disordered" evidence="1">
    <location>
        <begin position="100"/>
        <end position="132"/>
    </location>
</feature>
<feature type="region of interest" description="Disordered" evidence="1">
    <location>
        <begin position="151"/>
        <end position="181"/>
    </location>
</feature>
<feature type="compositionally biased region" description="Low complexity" evidence="1">
    <location>
        <begin position="161"/>
        <end position="180"/>
    </location>
</feature>
<gene>
    <name evidence="2" type="ORF">GTHE00462_LOCUS13036</name>
    <name evidence="3" type="ORF">GTHE00462_LOCUS13037</name>
</gene>
<accession>A0A6U5ZA47</accession>
<proteinExistence type="predicted"/>
<dbReference type="AlphaFoldDB" id="A0A6U5ZA47"/>
<feature type="compositionally biased region" description="Acidic residues" evidence="1">
    <location>
        <begin position="36"/>
        <end position="45"/>
    </location>
</feature>
<protein>
    <submittedName>
        <fullName evidence="3">Uncharacterized protein</fullName>
    </submittedName>
</protein>
<dbReference type="EMBL" id="HBKN01016605">
    <property type="protein sequence ID" value="CAE2295189.1"/>
    <property type="molecule type" value="Transcribed_RNA"/>
</dbReference>
<evidence type="ECO:0000313" key="2">
    <source>
        <dbReference type="EMBL" id="CAE2295189.1"/>
    </source>
</evidence>
<sequence length="355" mass="37975">MDMSSYLQNDKVGEDAMADVDSDSTDCCDVGIWSEEGSDAEDCIGDDASAREEGCAPHSSETEDGGMPLDEEEHNFTEQPASEGGELECSGADEAVCEDGHSMEVPSAPVAEQAPARRRADGLTGSNSSDESNVSMRRWYSWCSAPLPARTESQRTTKVASGSRRSSSLSSKSSSCSSTSGEKVASSSLLVKFLLSNDKYTPIHVKLEVLDVRSQVCLGTFRKVAPANVNDFIIASLPIENVQDAEFISESWSFGLGDPDAVQSKGIRYSLPFNGAARHVCQSFGHPSLPPLMLALLTPWTLAGGKYSHRGQLHNSVDFDMPVGHQVGFRWPSSSVLTCPGGSGVPLGDSDRHQE</sequence>